<dbReference type="EMBL" id="MT141562">
    <property type="protein sequence ID" value="QJA43182.1"/>
    <property type="molecule type" value="Genomic_DNA"/>
</dbReference>
<gene>
    <name evidence="4" type="ORF">MM415A00275_0038</name>
    <name evidence="2" type="ORF">MM415B00324_0012</name>
    <name evidence="3" type="ORF">TM448A04054_0010</name>
    <name evidence="5" type="ORF">TM448B06464_0007</name>
</gene>
<evidence type="ECO:0000313" key="3">
    <source>
        <dbReference type="EMBL" id="QJA53826.1"/>
    </source>
</evidence>
<name>A0A6H1Z6U3_9ZZZZ</name>
<feature type="coiled-coil region" evidence="1">
    <location>
        <begin position="21"/>
        <end position="48"/>
    </location>
</feature>
<sequence length="92" mass="10650">MGMYLDLHDVAYDHPEALKELNELITERDKYREALENLVNALKSVHDDPEYGAVWMMYQNHVPTGYRGRKYTKEFDDAQDALKGGEQCGIDL</sequence>
<dbReference type="EMBL" id="MT144454">
    <property type="protein sequence ID" value="QJA53826.1"/>
    <property type="molecule type" value="Genomic_DNA"/>
</dbReference>
<organism evidence="2">
    <name type="scientific">viral metagenome</name>
    <dbReference type="NCBI Taxonomy" id="1070528"/>
    <lineage>
        <taxon>unclassified sequences</taxon>
        <taxon>metagenomes</taxon>
        <taxon>organismal metagenomes</taxon>
    </lineage>
</organism>
<dbReference type="EMBL" id="MT145155">
    <property type="protein sequence ID" value="QJI04174.1"/>
    <property type="molecule type" value="Genomic_DNA"/>
</dbReference>
<evidence type="ECO:0000313" key="4">
    <source>
        <dbReference type="EMBL" id="QJA83533.1"/>
    </source>
</evidence>
<protein>
    <submittedName>
        <fullName evidence="2">Uncharacterized protein</fullName>
    </submittedName>
</protein>
<keyword evidence="1" id="KW-0175">Coiled coil</keyword>
<evidence type="ECO:0000313" key="5">
    <source>
        <dbReference type="EMBL" id="QJI04174.1"/>
    </source>
</evidence>
<dbReference type="EMBL" id="MT142512">
    <property type="protein sequence ID" value="QJA83533.1"/>
    <property type="molecule type" value="Genomic_DNA"/>
</dbReference>
<accession>A0A6H1Z6U3</accession>
<evidence type="ECO:0000256" key="1">
    <source>
        <dbReference type="SAM" id="Coils"/>
    </source>
</evidence>
<dbReference type="AlphaFoldDB" id="A0A6H1Z6U3"/>
<proteinExistence type="predicted"/>
<reference evidence="2" key="1">
    <citation type="submission" date="2020-03" db="EMBL/GenBank/DDBJ databases">
        <title>The deep terrestrial virosphere.</title>
        <authorList>
            <person name="Holmfeldt K."/>
            <person name="Nilsson E."/>
            <person name="Simone D."/>
            <person name="Lopez-Fernandez M."/>
            <person name="Wu X."/>
            <person name="de Brujin I."/>
            <person name="Lundin D."/>
            <person name="Andersson A."/>
            <person name="Bertilsson S."/>
            <person name="Dopson M."/>
        </authorList>
    </citation>
    <scope>NUCLEOTIDE SEQUENCE</scope>
    <source>
        <strain evidence="4">MM415A00275</strain>
        <strain evidence="2">MM415B00324</strain>
        <strain evidence="3">TM448A04054</strain>
        <strain evidence="5">TM448B06464</strain>
    </source>
</reference>
<evidence type="ECO:0000313" key="2">
    <source>
        <dbReference type="EMBL" id="QJA43182.1"/>
    </source>
</evidence>